<keyword evidence="2" id="KW-0812">Transmembrane</keyword>
<proteinExistence type="predicted"/>
<keyword evidence="2" id="KW-0472">Membrane</keyword>
<feature type="transmembrane region" description="Helical" evidence="2">
    <location>
        <begin position="1071"/>
        <end position="1095"/>
    </location>
</feature>
<evidence type="ECO:0000313" key="3">
    <source>
        <dbReference type="EMBL" id="CAK9107578.1"/>
    </source>
</evidence>
<keyword evidence="2" id="KW-1133">Transmembrane helix</keyword>
<dbReference type="EMBL" id="CAXAMN010027006">
    <property type="protein sequence ID" value="CAK9107578.1"/>
    <property type="molecule type" value="Genomic_DNA"/>
</dbReference>
<feature type="compositionally biased region" description="Basic and acidic residues" evidence="1">
    <location>
        <begin position="1339"/>
        <end position="1372"/>
    </location>
</feature>
<feature type="transmembrane region" description="Helical" evidence="2">
    <location>
        <begin position="1208"/>
        <end position="1226"/>
    </location>
</feature>
<feature type="transmembrane region" description="Helical" evidence="2">
    <location>
        <begin position="1170"/>
        <end position="1188"/>
    </location>
</feature>
<feature type="transmembrane region" description="Helical" evidence="2">
    <location>
        <begin position="996"/>
        <end position="1020"/>
    </location>
</feature>
<feature type="transmembrane region" description="Helical" evidence="2">
    <location>
        <begin position="1130"/>
        <end position="1149"/>
    </location>
</feature>
<feature type="transmembrane region" description="Helical" evidence="2">
    <location>
        <begin position="931"/>
        <end position="949"/>
    </location>
</feature>
<organism evidence="3 4">
    <name type="scientific">Durusdinium trenchii</name>
    <dbReference type="NCBI Taxonomy" id="1381693"/>
    <lineage>
        <taxon>Eukaryota</taxon>
        <taxon>Sar</taxon>
        <taxon>Alveolata</taxon>
        <taxon>Dinophyceae</taxon>
        <taxon>Suessiales</taxon>
        <taxon>Symbiodiniaceae</taxon>
        <taxon>Durusdinium</taxon>
    </lineage>
</organism>
<name>A0ABP0S5E4_9DINO</name>
<gene>
    <name evidence="3" type="ORF">CCMP2556_LOCUS50197</name>
</gene>
<evidence type="ECO:0000256" key="1">
    <source>
        <dbReference type="SAM" id="MobiDB-lite"/>
    </source>
</evidence>
<feature type="compositionally biased region" description="Basic and acidic residues" evidence="1">
    <location>
        <begin position="1246"/>
        <end position="1262"/>
    </location>
</feature>
<sequence length="1372" mass="150797">MGTGASAATGMAAAVNKMEDAELMGVVENLDNDTCEVIQKAINAKLVVPSEMMNAIWKWDKFSVKNHLLEQGVKCECSGKELLKGEGKFESAEDEAKADAFIKKTALEFMMEQVTAHRPFVPPASAAQHCVYLWDYDQTVDFLQEDNICYRAMPGKKLLLSGNMEKSQFSEEEWESTVERLGVKAKEFMVQLKNEGWFVHIGRRCVAEGIQQDRDLCAQHPERDGFKGSFGSGSHAVCLDVNKCMALCDATEGCFAVEMSQMVNRCELKGLDCLDHDQWRLSTTNLLVVGRLQFPGNPPWRHHHAHGINEAHVANCSPHNAERCPEAWSRAGHPGGFHCLKKLEKQPSWLAYLRSDGACRPASAGPFPYDDCHEQCRIVNAHRYAHCSDHSMQCPQEWTKPGNPGGWHCLQKLVFQHSVEAYLRSNGACRPASAGPFPYDDCHDQCRIGNAGVEDDVGEAWHESPPKEMVVKDAHHVNGLEVLLDASNLLAHSAQALGEVDLERAASTMRFGLAEIDQHEDSDGHSSDGYKYSGILASQSGFSCSLYLVPFNADHVGVFDLASQTLRTVDISVSGEFKYSAGVIYNEVAYFAPYGANHVGIFDLKSEHFGKLAVPSSAECKYSAILSKDSTAYLVPSSSAHVGVLDMARRSFKTISIPDTGIRWKYRGGVLHNGKCYFAPYNADDIGVLDIASEAFHAVDISSTISIDTKFTDAFVRDEVIYFVPFNADGVGALHLESHRFELLQPGNFAAQSFKFWGAIQVGSLTYFVPDNSNAVGVFKADAQEYVEVDISSKISSAFKFATGIFFNGVLYFAPRNAQSIGMLEVGRADRDLCTNRAEAPEAAVAVALPHLSDAADPRSSWDEVWEWPRILEGVVVIFFALLATELTRPTWSEQVGSALQSLLWSIVATMISGLLFFVLRGLLDFGAKPFWVQLWPAAAFFLALWLLFQVSLTMPQRQQQEDGRRLDLVEISGTMASLAAVDAGSALLRECRTCIQAAAALMLLQVFLLGGDVLAGCLARGRRWRADHRSPLPVPLALLSVEVLSLGLLGRLQPEALLNRRGILQDGLGALTPALGFVLLLYSLSCLLFAAAQMLELRQARESRDIAQLAAVWGALRATRWLMKICDFQWPGHRFLFCFVLTATAVLLSRYDSHNSRLASLARSNSAPVLGAALGLHWLSSVLLAVSSQLHLLGFLGAWLHPSPPRVPFAPLWLIVCLLVALLLFKIKARSSGEGTPASRYRRQQQKEFTEYRRQQQKDFDGQEDPESPLGSSPNRFDGQLQEELSEGPQGSPDRYHRQLQRELSESNEGDAARTTDAADGHGTGGLEASPGGSADPSPRRDAEKELHGEGGRHTGEDASRERGDGEGEGR</sequence>
<reference evidence="3 4" key="1">
    <citation type="submission" date="2024-02" db="EMBL/GenBank/DDBJ databases">
        <authorList>
            <person name="Chen Y."/>
            <person name="Shah S."/>
            <person name="Dougan E. K."/>
            <person name="Thang M."/>
            <person name="Chan C."/>
        </authorList>
    </citation>
    <scope>NUCLEOTIDE SEQUENCE [LARGE SCALE GENOMIC DNA]</scope>
</reference>
<evidence type="ECO:0000256" key="2">
    <source>
        <dbReference type="SAM" id="Phobius"/>
    </source>
</evidence>
<dbReference type="Gene3D" id="2.130.10.10">
    <property type="entry name" value="YVTN repeat-like/Quinoprotein amine dehydrogenase"/>
    <property type="match status" value="1"/>
</dbReference>
<feature type="transmembrane region" description="Helical" evidence="2">
    <location>
        <begin position="899"/>
        <end position="919"/>
    </location>
</feature>
<protein>
    <submittedName>
        <fullName evidence="3">Uncharacterized protein</fullName>
    </submittedName>
</protein>
<feature type="region of interest" description="Disordered" evidence="1">
    <location>
        <begin position="1234"/>
        <end position="1372"/>
    </location>
</feature>
<dbReference type="InterPro" id="IPR015943">
    <property type="entry name" value="WD40/YVTN_repeat-like_dom_sf"/>
</dbReference>
<feature type="compositionally biased region" description="Basic and acidic residues" evidence="1">
    <location>
        <begin position="1295"/>
        <end position="1321"/>
    </location>
</feature>
<comment type="caution">
    <text evidence="3">The sequence shown here is derived from an EMBL/GenBank/DDBJ whole genome shotgun (WGS) entry which is preliminary data.</text>
</comment>
<accession>A0ABP0S5E4</accession>
<keyword evidence="4" id="KW-1185">Reference proteome</keyword>
<evidence type="ECO:0000313" key="4">
    <source>
        <dbReference type="Proteomes" id="UP001642484"/>
    </source>
</evidence>
<dbReference type="Proteomes" id="UP001642484">
    <property type="component" value="Unassembled WGS sequence"/>
</dbReference>